<keyword evidence="5 7" id="KW-1133">Transmembrane helix</keyword>
<dbReference type="Pfam" id="PF00005">
    <property type="entry name" value="ABC_tran"/>
    <property type="match status" value="1"/>
</dbReference>
<dbReference type="Gene3D" id="1.20.1560.10">
    <property type="entry name" value="ABC transporter type 1, transmembrane domain"/>
    <property type="match status" value="1"/>
</dbReference>
<dbReference type="InterPro" id="IPR003593">
    <property type="entry name" value="AAA+_ATPase"/>
</dbReference>
<feature type="domain" description="ABC transporter" evidence="8">
    <location>
        <begin position="345"/>
        <end position="561"/>
    </location>
</feature>
<comment type="subcellular location">
    <subcellularLocation>
        <location evidence="1">Cell membrane</location>
        <topology evidence="1">Multi-pass membrane protein</topology>
    </subcellularLocation>
</comment>
<keyword evidence="6 7" id="KW-0472">Membrane</keyword>
<feature type="transmembrane region" description="Helical" evidence="7">
    <location>
        <begin position="69"/>
        <end position="88"/>
    </location>
</feature>
<keyword evidence="11" id="KW-1185">Reference proteome</keyword>
<evidence type="ECO:0000256" key="7">
    <source>
        <dbReference type="SAM" id="Phobius"/>
    </source>
</evidence>
<evidence type="ECO:0000313" key="11">
    <source>
        <dbReference type="Proteomes" id="UP001589607"/>
    </source>
</evidence>
<comment type="caution">
    <text evidence="10">The sequence shown here is derived from an EMBL/GenBank/DDBJ whole genome shotgun (WGS) entry which is preliminary data.</text>
</comment>
<evidence type="ECO:0000256" key="6">
    <source>
        <dbReference type="ARBA" id="ARBA00023136"/>
    </source>
</evidence>
<evidence type="ECO:0000256" key="3">
    <source>
        <dbReference type="ARBA" id="ARBA00022741"/>
    </source>
</evidence>
<dbReference type="PROSITE" id="PS00211">
    <property type="entry name" value="ABC_TRANSPORTER_1"/>
    <property type="match status" value="1"/>
</dbReference>
<dbReference type="SUPFAM" id="SSF52540">
    <property type="entry name" value="P-loop containing nucleoside triphosphate hydrolases"/>
    <property type="match status" value="1"/>
</dbReference>
<feature type="domain" description="ABC transmembrane type-1" evidence="9">
    <location>
        <begin position="24"/>
        <end position="317"/>
    </location>
</feature>
<evidence type="ECO:0000256" key="1">
    <source>
        <dbReference type="ARBA" id="ARBA00004651"/>
    </source>
</evidence>
<dbReference type="Gene3D" id="3.40.50.300">
    <property type="entry name" value="P-loop containing nucleotide triphosphate hydrolases"/>
    <property type="match status" value="1"/>
</dbReference>
<keyword evidence="3" id="KW-0547">Nucleotide-binding</keyword>
<dbReference type="PANTHER" id="PTHR24221">
    <property type="entry name" value="ATP-BINDING CASSETTE SUB-FAMILY B"/>
    <property type="match status" value="1"/>
</dbReference>
<feature type="transmembrane region" description="Helical" evidence="7">
    <location>
        <begin position="20"/>
        <end position="49"/>
    </location>
</feature>
<keyword evidence="4 10" id="KW-0067">ATP-binding</keyword>
<feature type="transmembrane region" description="Helical" evidence="7">
    <location>
        <begin position="157"/>
        <end position="190"/>
    </location>
</feature>
<proteinExistence type="predicted"/>
<dbReference type="InterPro" id="IPR003439">
    <property type="entry name" value="ABC_transporter-like_ATP-bd"/>
</dbReference>
<sequence length="561" mass="64785">MKTLILKSYLLIPHSKRKKLPVFIVYFLINTFLDFISLTLLVPLFLIVLDKDRLSSVLFSTFNINLNNKITVLLIIALIAFYIIKNILQSVILRFQSLFIYSISSLISEKLMNEYIHNSYINYTKKDKNAFFRDVFQLPIVFSTNILFSFYTLLSELIILLFIISIGILYNPTITLFSLLSLILFVLLLLKIKQKKIVFFNETIVRLYEDNLKNINNIFYGLIEIKTTKSEQEFQKKFQNSNESHNRQLALLSAFKQSNSRYFEILIIIGLSSMILFYMINQADKNTLILISFFAGASIKILPSFNKILNSFIDIKTNLNCVEILSSYNKSNIRTTSKLTFNNRIELKNISIEFNKKNILENISFQIDLGDFICISGKSGQGKSTLLHIISGLLSPKNGDIYIDNISANSNNTIFDFIGYVSQQPFLFQGTIRENITLFTNESNIDYEFLNKILIALDLYDWINTLPEKINSYLLLDSKTISGGQKQRIAIARALFFKPKVLLLDEATNQLNQSLEKDILKYIQTLTFEKKLSVIVVSHNDEASNFSNKKYILENRILKKL</sequence>
<evidence type="ECO:0000256" key="4">
    <source>
        <dbReference type="ARBA" id="ARBA00022840"/>
    </source>
</evidence>
<feature type="transmembrane region" description="Helical" evidence="7">
    <location>
        <begin position="262"/>
        <end position="280"/>
    </location>
</feature>
<dbReference type="EMBL" id="JBHMEY010000008">
    <property type="protein sequence ID" value="MFB9095571.1"/>
    <property type="molecule type" value="Genomic_DNA"/>
</dbReference>
<protein>
    <submittedName>
        <fullName evidence="10">ATP-binding cassette domain-containing protein</fullName>
    </submittedName>
</protein>
<dbReference type="SMART" id="SM00382">
    <property type="entry name" value="AAA"/>
    <property type="match status" value="1"/>
</dbReference>
<dbReference type="PROSITE" id="PS50929">
    <property type="entry name" value="ABC_TM1F"/>
    <property type="match status" value="1"/>
</dbReference>
<name>A0ABV5GJN8_9FLAO</name>
<accession>A0ABV5GJN8</accession>
<dbReference type="GO" id="GO:0005524">
    <property type="term" value="F:ATP binding"/>
    <property type="evidence" value="ECO:0007669"/>
    <property type="project" value="UniProtKB-KW"/>
</dbReference>
<dbReference type="InterPro" id="IPR027417">
    <property type="entry name" value="P-loop_NTPase"/>
</dbReference>
<dbReference type="RefSeq" id="WP_236458426.1">
    <property type="nucleotide sequence ID" value="NZ_CBCSGE010000016.1"/>
</dbReference>
<keyword evidence="2 7" id="KW-0812">Transmembrane</keyword>
<dbReference type="PANTHER" id="PTHR24221:SF654">
    <property type="entry name" value="ATP-BINDING CASSETTE SUB-FAMILY B MEMBER 6"/>
    <property type="match status" value="1"/>
</dbReference>
<evidence type="ECO:0000256" key="5">
    <source>
        <dbReference type="ARBA" id="ARBA00022989"/>
    </source>
</evidence>
<reference evidence="10 11" key="1">
    <citation type="submission" date="2024-09" db="EMBL/GenBank/DDBJ databases">
        <authorList>
            <person name="Sun Q."/>
            <person name="Mori K."/>
        </authorList>
    </citation>
    <scope>NUCLEOTIDE SEQUENCE [LARGE SCALE GENOMIC DNA]</scope>
    <source>
        <strain evidence="10 11">CECT 7955</strain>
    </source>
</reference>
<dbReference type="CDD" id="cd03228">
    <property type="entry name" value="ABCC_MRP_Like"/>
    <property type="match status" value="1"/>
</dbReference>
<evidence type="ECO:0000259" key="8">
    <source>
        <dbReference type="PROSITE" id="PS50893"/>
    </source>
</evidence>
<dbReference type="InterPro" id="IPR011527">
    <property type="entry name" value="ABC1_TM_dom"/>
</dbReference>
<dbReference type="InterPro" id="IPR036640">
    <property type="entry name" value="ABC1_TM_sf"/>
</dbReference>
<dbReference type="Proteomes" id="UP001589607">
    <property type="component" value="Unassembled WGS sequence"/>
</dbReference>
<dbReference type="InterPro" id="IPR039421">
    <property type="entry name" value="Type_1_exporter"/>
</dbReference>
<evidence type="ECO:0000256" key="2">
    <source>
        <dbReference type="ARBA" id="ARBA00022692"/>
    </source>
</evidence>
<evidence type="ECO:0000313" key="10">
    <source>
        <dbReference type="EMBL" id="MFB9095571.1"/>
    </source>
</evidence>
<dbReference type="SUPFAM" id="SSF90123">
    <property type="entry name" value="ABC transporter transmembrane region"/>
    <property type="match status" value="1"/>
</dbReference>
<gene>
    <name evidence="10" type="ORF">ACFFVF_03520</name>
</gene>
<dbReference type="InterPro" id="IPR017871">
    <property type="entry name" value="ABC_transporter-like_CS"/>
</dbReference>
<evidence type="ECO:0000259" key="9">
    <source>
        <dbReference type="PROSITE" id="PS50929"/>
    </source>
</evidence>
<dbReference type="PROSITE" id="PS50893">
    <property type="entry name" value="ABC_TRANSPORTER_2"/>
    <property type="match status" value="1"/>
</dbReference>
<organism evidence="10 11">
    <name type="scientific">Flavobacterium jumunjinense</name>
    <dbReference type="NCBI Taxonomy" id="998845"/>
    <lineage>
        <taxon>Bacteria</taxon>
        <taxon>Pseudomonadati</taxon>
        <taxon>Bacteroidota</taxon>
        <taxon>Flavobacteriia</taxon>
        <taxon>Flavobacteriales</taxon>
        <taxon>Flavobacteriaceae</taxon>
        <taxon>Flavobacterium</taxon>
    </lineage>
</organism>